<dbReference type="Proteomes" id="UP001279734">
    <property type="component" value="Unassembled WGS sequence"/>
</dbReference>
<accession>A0AAD3Y5C1</accession>
<name>A0AAD3Y5C1_NEPGR</name>
<reference evidence="2" key="1">
    <citation type="submission" date="2023-05" db="EMBL/GenBank/DDBJ databases">
        <title>Nepenthes gracilis genome sequencing.</title>
        <authorList>
            <person name="Fukushima K."/>
        </authorList>
    </citation>
    <scope>NUCLEOTIDE SEQUENCE</scope>
    <source>
        <strain evidence="2">SING2019-196</strain>
    </source>
</reference>
<evidence type="ECO:0000313" key="2">
    <source>
        <dbReference type="EMBL" id="GMH27854.1"/>
    </source>
</evidence>
<evidence type="ECO:0008006" key="4">
    <source>
        <dbReference type="Google" id="ProtNLM"/>
    </source>
</evidence>
<feature type="region of interest" description="Disordered" evidence="1">
    <location>
        <begin position="309"/>
        <end position="329"/>
    </location>
</feature>
<protein>
    <recommendedName>
        <fullName evidence="4">RPM1 interacting protein 13</fullName>
    </recommendedName>
</protein>
<dbReference type="PANTHER" id="PTHR33443">
    <property type="entry name" value="ZGC:112980"/>
    <property type="match status" value="1"/>
</dbReference>
<dbReference type="AlphaFoldDB" id="A0AAD3Y5C1"/>
<dbReference type="EMBL" id="BSYO01000033">
    <property type="protein sequence ID" value="GMH27854.1"/>
    <property type="molecule type" value="Genomic_DNA"/>
</dbReference>
<proteinExistence type="predicted"/>
<evidence type="ECO:0000256" key="1">
    <source>
        <dbReference type="SAM" id="MobiDB-lite"/>
    </source>
</evidence>
<comment type="caution">
    <text evidence="2">The sequence shown here is derived from an EMBL/GenBank/DDBJ whole genome shotgun (WGS) entry which is preliminary data.</text>
</comment>
<organism evidence="2 3">
    <name type="scientific">Nepenthes gracilis</name>
    <name type="common">Slender pitcher plant</name>
    <dbReference type="NCBI Taxonomy" id="150966"/>
    <lineage>
        <taxon>Eukaryota</taxon>
        <taxon>Viridiplantae</taxon>
        <taxon>Streptophyta</taxon>
        <taxon>Embryophyta</taxon>
        <taxon>Tracheophyta</taxon>
        <taxon>Spermatophyta</taxon>
        <taxon>Magnoliopsida</taxon>
        <taxon>eudicotyledons</taxon>
        <taxon>Gunneridae</taxon>
        <taxon>Pentapetalae</taxon>
        <taxon>Caryophyllales</taxon>
        <taxon>Nepenthaceae</taxon>
        <taxon>Nepenthes</taxon>
    </lineage>
</organism>
<feature type="region of interest" description="Disordered" evidence="1">
    <location>
        <begin position="78"/>
        <end position="97"/>
    </location>
</feature>
<gene>
    <name evidence="2" type="ORF">Nepgr_029697</name>
</gene>
<dbReference type="InterPro" id="IPR053234">
    <property type="entry name" value="RPM1_Interactor"/>
</dbReference>
<dbReference type="PANTHER" id="PTHR33443:SF35">
    <property type="entry name" value="VQ DOMAIN-CONTAINING PROTEIN"/>
    <property type="match status" value="1"/>
</dbReference>
<evidence type="ECO:0000313" key="3">
    <source>
        <dbReference type="Proteomes" id="UP001279734"/>
    </source>
</evidence>
<keyword evidence="3" id="KW-1185">Reference proteome</keyword>
<feature type="compositionally biased region" description="Polar residues" evidence="1">
    <location>
        <begin position="309"/>
        <end position="320"/>
    </location>
</feature>
<sequence>MDRDPFVVDISSSDEEVAFDGANTDYFDWLRNFFEAEDGEIGGKGDSDDVIVLGEVLAKPNSANKMATKDGADCVLLDGDPDKPVNEPSDSGDGSDDLIIVGEKGQVACRDYPHARHQCAVFPFNSMPHATHCNLCHCYVCDSPAPCAYWGTGVSHDDHCHATEKAEFWKLERKKVRLGSSAPAPVPKLLGASISTAQPISNYLPLPPQSACSIDSLYTVRPACNGVPAPPQPALCDSSISRARLIHNVVSTPPEVAHSNASVPTTRPLYNRFPPPLQVAHFNASSSTAQPLYNRVPSTHHLSHNSAAYNQVSSPSSTAELTPPFGIPNIISPSRSRMRSFVSARSRGQRGVSQQVFNLLDNNFQRDVVSKVGPRFASSHPTFKKSGVSGRILGPPVKSIYNSSADFNLAYSQHLMNLQQATKPLEANYVSLLESTPREDLELVLRQGSPLLDNVGQISKGSVSSLFQQDGQPPGLPSNSPSIYNQTQNVADPCFGHVTLHSPNSTTQTSQNVSSDLLNNTIQSGQQPLVENLLYEGVVAGDEHLPLTEEQQSFPGFMSPSLVGFGFDSCVLENQSISDAEEGSFFSQIHYQSYVPASTDVGMSCFDFESALKGLAHS</sequence>